<comment type="caution">
    <text evidence="1">The sequence shown here is derived from an EMBL/GenBank/DDBJ whole genome shotgun (WGS) entry which is preliminary data.</text>
</comment>
<reference evidence="2" key="1">
    <citation type="submission" date="2018-04" db="EMBL/GenBank/DDBJ databases">
        <authorList>
            <person name="Cornet L."/>
        </authorList>
    </citation>
    <scope>NUCLEOTIDE SEQUENCE [LARGE SCALE GENOMIC DNA]</scope>
</reference>
<dbReference type="EMBL" id="QBMC01000074">
    <property type="protein sequence ID" value="PZO16886.1"/>
    <property type="molecule type" value="Genomic_DNA"/>
</dbReference>
<accession>A0A2W4U6H7</accession>
<gene>
    <name evidence="1" type="ORF">DCF25_11875</name>
</gene>
<evidence type="ECO:0000313" key="2">
    <source>
        <dbReference type="Proteomes" id="UP000249354"/>
    </source>
</evidence>
<sequence>MRWRYESAMQISFQVCDRSNLTNTFEAFTMIFVPSFADSAVVSPSLATIKETVSNQLDRMQAWSDETFGGKYRDAAETLICGLILLTCCTAIRLYDGSKQHLGQALGYWLVDAEQQLLSESGLWLEQLAYERLPVSQCLDECWAELELQVSADQQMFAYEVAIGAIAAESQ</sequence>
<proteinExistence type="predicted"/>
<dbReference type="Proteomes" id="UP000249354">
    <property type="component" value="Unassembled WGS sequence"/>
</dbReference>
<dbReference type="AlphaFoldDB" id="A0A2W4U6H7"/>
<organism evidence="1 2">
    <name type="scientific">Leptolyngbya foveolarum</name>
    <dbReference type="NCBI Taxonomy" id="47253"/>
    <lineage>
        <taxon>Bacteria</taxon>
        <taxon>Bacillati</taxon>
        <taxon>Cyanobacteriota</taxon>
        <taxon>Cyanophyceae</taxon>
        <taxon>Leptolyngbyales</taxon>
        <taxon>Leptolyngbyaceae</taxon>
        <taxon>Leptolyngbya group</taxon>
        <taxon>Leptolyngbya</taxon>
    </lineage>
</organism>
<protein>
    <submittedName>
        <fullName evidence="1">Uncharacterized protein</fullName>
    </submittedName>
</protein>
<reference evidence="1 2" key="2">
    <citation type="submission" date="2018-06" db="EMBL/GenBank/DDBJ databases">
        <title>Metagenomic assembly of (sub)arctic Cyanobacteria and their associated microbiome from non-axenic cultures.</title>
        <authorList>
            <person name="Baurain D."/>
        </authorList>
    </citation>
    <scope>NUCLEOTIDE SEQUENCE [LARGE SCALE GENOMIC DNA]</scope>
    <source>
        <strain evidence="1">ULC129bin1</strain>
    </source>
</reference>
<evidence type="ECO:0000313" key="1">
    <source>
        <dbReference type="EMBL" id="PZO16886.1"/>
    </source>
</evidence>
<name>A0A2W4U6H7_9CYAN</name>